<dbReference type="Proteomes" id="UP001596312">
    <property type="component" value="Unassembled WGS sequence"/>
</dbReference>
<accession>A0ABD5V9R7</accession>
<sequence>MAHGSTKQHSSLSLDTVFELLANKRRRFALYSLLGSSDAPIEFETLIEDVATLEAAILREPLTRELYQNVAADLYQWHLPVLSDVGIVDCDPRHELIRCLDQPLLAQWAARVRHDELTQAEE</sequence>
<dbReference type="Pfam" id="PF24035">
    <property type="entry name" value="DUF7344"/>
    <property type="match status" value="1"/>
</dbReference>
<organism evidence="2 3">
    <name type="scientific">Halalkalicoccus tibetensis</name>
    <dbReference type="NCBI Taxonomy" id="175632"/>
    <lineage>
        <taxon>Archaea</taxon>
        <taxon>Methanobacteriati</taxon>
        <taxon>Methanobacteriota</taxon>
        <taxon>Stenosarchaea group</taxon>
        <taxon>Halobacteria</taxon>
        <taxon>Halobacteriales</taxon>
        <taxon>Halococcaceae</taxon>
        <taxon>Halalkalicoccus</taxon>
    </lineage>
</organism>
<dbReference type="EMBL" id="JBHSXQ010000006">
    <property type="protein sequence ID" value="MFC6906864.1"/>
    <property type="molecule type" value="Genomic_DNA"/>
</dbReference>
<protein>
    <recommendedName>
        <fullName evidence="1">DUF7344 domain-containing protein</fullName>
    </recommendedName>
</protein>
<evidence type="ECO:0000259" key="1">
    <source>
        <dbReference type="Pfam" id="PF24035"/>
    </source>
</evidence>
<dbReference type="InterPro" id="IPR055768">
    <property type="entry name" value="DUF7344"/>
</dbReference>
<name>A0ABD5V9R7_9EURY</name>
<dbReference type="AlphaFoldDB" id="A0ABD5V9R7"/>
<dbReference type="RefSeq" id="WP_340605447.1">
    <property type="nucleotide sequence ID" value="NZ_JBBMXV010000006.1"/>
</dbReference>
<evidence type="ECO:0000313" key="3">
    <source>
        <dbReference type="Proteomes" id="UP001596312"/>
    </source>
</evidence>
<proteinExistence type="predicted"/>
<reference evidence="2 3" key="1">
    <citation type="journal article" date="2019" name="Int. J. Syst. Evol. Microbiol.">
        <title>The Global Catalogue of Microorganisms (GCM) 10K type strain sequencing project: providing services to taxonomists for standard genome sequencing and annotation.</title>
        <authorList>
            <consortium name="The Broad Institute Genomics Platform"/>
            <consortium name="The Broad Institute Genome Sequencing Center for Infectious Disease"/>
            <person name="Wu L."/>
            <person name="Ma J."/>
        </authorList>
    </citation>
    <scope>NUCLEOTIDE SEQUENCE [LARGE SCALE GENOMIC DNA]</scope>
    <source>
        <strain evidence="2 3">CGMCC 1.3240</strain>
    </source>
</reference>
<keyword evidence="3" id="KW-1185">Reference proteome</keyword>
<gene>
    <name evidence="2" type="ORF">ACFQGH_16850</name>
</gene>
<comment type="caution">
    <text evidence="2">The sequence shown here is derived from an EMBL/GenBank/DDBJ whole genome shotgun (WGS) entry which is preliminary data.</text>
</comment>
<feature type="domain" description="DUF7344" evidence="1">
    <location>
        <begin position="18"/>
        <end position="97"/>
    </location>
</feature>
<evidence type="ECO:0000313" key="2">
    <source>
        <dbReference type="EMBL" id="MFC6906864.1"/>
    </source>
</evidence>